<protein>
    <submittedName>
        <fullName evidence="2">Transcriptional regulator with XRE-family HTH domain</fullName>
    </submittedName>
</protein>
<reference evidence="2 3" key="1">
    <citation type="submission" date="2018-08" db="EMBL/GenBank/DDBJ databases">
        <title>Sequencing the genomes of 1000 actinobacteria strains.</title>
        <authorList>
            <person name="Klenk H.-P."/>
        </authorList>
    </citation>
    <scope>NUCLEOTIDE SEQUENCE [LARGE SCALE GENOMIC DNA]</scope>
    <source>
        <strain evidence="2 3">DSM 43927</strain>
    </source>
</reference>
<dbReference type="Proteomes" id="UP000256661">
    <property type="component" value="Unassembled WGS sequence"/>
</dbReference>
<dbReference type="Gene3D" id="1.25.40.10">
    <property type="entry name" value="Tetratricopeptide repeat domain"/>
    <property type="match status" value="1"/>
</dbReference>
<gene>
    <name evidence="2" type="ORF">DFJ69_3852</name>
</gene>
<organism evidence="2 3">
    <name type="scientific">Thermomonospora umbrina</name>
    <dbReference type="NCBI Taxonomy" id="111806"/>
    <lineage>
        <taxon>Bacteria</taxon>
        <taxon>Bacillati</taxon>
        <taxon>Actinomycetota</taxon>
        <taxon>Actinomycetes</taxon>
        <taxon>Streptosporangiales</taxon>
        <taxon>Thermomonosporaceae</taxon>
        <taxon>Thermomonospora</taxon>
    </lineage>
</organism>
<evidence type="ECO:0000259" key="1">
    <source>
        <dbReference type="PROSITE" id="PS50943"/>
    </source>
</evidence>
<dbReference type="InterPro" id="IPR010982">
    <property type="entry name" value="Lambda_DNA-bd_dom_sf"/>
</dbReference>
<dbReference type="SUPFAM" id="SSF47413">
    <property type="entry name" value="lambda repressor-like DNA-binding domains"/>
    <property type="match status" value="1"/>
</dbReference>
<dbReference type="InterPro" id="IPR011990">
    <property type="entry name" value="TPR-like_helical_dom_sf"/>
</dbReference>
<dbReference type="EMBL" id="QTTT01000001">
    <property type="protein sequence ID" value="REE98365.1"/>
    <property type="molecule type" value="Genomic_DNA"/>
</dbReference>
<dbReference type="GO" id="GO:0003677">
    <property type="term" value="F:DNA binding"/>
    <property type="evidence" value="ECO:0007669"/>
    <property type="project" value="InterPro"/>
</dbReference>
<dbReference type="CDD" id="cd00093">
    <property type="entry name" value="HTH_XRE"/>
    <property type="match status" value="1"/>
</dbReference>
<dbReference type="PROSITE" id="PS50943">
    <property type="entry name" value="HTH_CROC1"/>
    <property type="match status" value="1"/>
</dbReference>
<dbReference type="AlphaFoldDB" id="A0A3D9SZF3"/>
<dbReference type="Pfam" id="PF13560">
    <property type="entry name" value="HTH_31"/>
    <property type="match status" value="1"/>
</dbReference>
<comment type="caution">
    <text evidence="2">The sequence shown here is derived from an EMBL/GenBank/DDBJ whole genome shotgun (WGS) entry which is preliminary data.</text>
</comment>
<keyword evidence="3" id="KW-1185">Reference proteome</keyword>
<dbReference type="SUPFAM" id="SSF48452">
    <property type="entry name" value="TPR-like"/>
    <property type="match status" value="1"/>
</dbReference>
<evidence type="ECO:0000313" key="2">
    <source>
        <dbReference type="EMBL" id="REE98365.1"/>
    </source>
</evidence>
<sequence>MAAGRRARLARRRRKLGFSQESLAEALHADRSTIARWERGQCDPQPYHLERLCELLQVTYDELDELLNTEQNPRPPGMDEDGPFESPSFLWRPAGLNGDMTPDDEERLALAVARPLRTDPTVVESLAAILAAQRRLDDVVGPAAILAATAAQAETVTRLLRESRGRVREALAPVAGEWVQFHGWLHAEMGSVAPAVRLLTDAEELADDAGDGTLAAQAANFKGYLARRQGRPRAIVRHFLTAYNTPGAHPAQRLGDAIQAAQGYALLGEAVTARRLLDEASALADEAARALPPDTAYWLTPDFHHLNFGLALSALGEHVAAAERLTIGLESLPPDQQGAEWTMEYRDARVRAQDLSS</sequence>
<dbReference type="Gene3D" id="1.10.260.40">
    <property type="entry name" value="lambda repressor-like DNA-binding domains"/>
    <property type="match status" value="1"/>
</dbReference>
<dbReference type="OrthoDB" id="3213425at2"/>
<feature type="domain" description="HTH cro/C1-type" evidence="1">
    <location>
        <begin position="9"/>
        <end position="63"/>
    </location>
</feature>
<dbReference type="SMART" id="SM00530">
    <property type="entry name" value="HTH_XRE"/>
    <property type="match status" value="1"/>
</dbReference>
<name>A0A3D9SZF3_9ACTN</name>
<accession>A0A3D9SZF3</accession>
<dbReference type="InterPro" id="IPR001387">
    <property type="entry name" value="Cro/C1-type_HTH"/>
</dbReference>
<proteinExistence type="predicted"/>
<evidence type="ECO:0000313" key="3">
    <source>
        <dbReference type="Proteomes" id="UP000256661"/>
    </source>
</evidence>